<evidence type="ECO:0000256" key="1">
    <source>
        <dbReference type="SAM" id="Phobius"/>
    </source>
</evidence>
<accession>A0A7H2BFC0</accession>
<dbReference type="RefSeq" id="WP_168614948.1">
    <property type="nucleotide sequence ID" value="NZ_BAAAOX010000010.1"/>
</dbReference>
<dbReference type="AlphaFoldDB" id="A0A7H2BFC0"/>
<feature type="transmembrane region" description="Helical" evidence="1">
    <location>
        <begin position="51"/>
        <end position="70"/>
    </location>
</feature>
<feature type="transmembrane region" description="Helical" evidence="1">
    <location>
        <begin position="20"/>
        <end position="39"/>
    </location>
</feature>
<sequence length="152" mass="17033">MRALLLLLSDSAKLTKILFWYWLLSAGAFVLFAFTQASSTSTSFEQTLQQPSIALSFLISCMSIIQAVMLKMAHSENENTVRIFSIFSGVQQVLVGNIPAALLSYFLARSLHDAPREPFAPTWRWVLIGVCILLSFLTFLTLLARYNQFFGA</sequence>
<dbReference type="EMBL" id="CP061539">
    <property type="protein sequence ID" value="QNV38366.1"/>
    <property type="molecule type" value="Genomic_DNA"/>
</dbReference>
<feature type="transmembrane region" description="Helical" evidence="1">
    <location>
        <begin position="125"/>
        <end position="144"/>
    </location>
</feature>
<dbReference type="Proteomes" id="UP000516404">
    <property type="component" value="Chromosome"/>
</dbReference>
<keyword evidence="1" id="KW-0812">Transmembrane</keyword>
<keyword evidence="3" id="KW-1185">Reference proteome</keyword>
<gene>
    <name evidence="2" type="ORF">IDM49_03595</name>
</gene>
<reference evidence="2 3" key="1">
    <citation type="submission" date="2020-09" db="EMBL/GenBank/DDBJ databases">
        <title>Investigation of environmental microbes.</title>
        <authorList>
            <person name="Ou Y."/>
            <person name="Kang Q."/>
        </authorList>
    </citation>
    <scope>NUCLEOTIDE SEQUENCE [LARGE SCALE GENOMIC DNA]</scope>
    <source>
        <strain evidence="2 3">KJZ-14</strain>
    </source>
</reference>
<protein>
    <submittedName>
        <fullName evidence="2">Cell shape determination protein CcmA</fullName>
    </submittedName>
</protein>
<dbReference type="KEGG" id="rter:IDM49_03595"/>
<dbReference type="GeneID" id="96623310"/>
<proteinExistence type="predicted"/>
<evidence type="ECO:0000313" key="3">
    <source>
        <dbReference type="Proteomes" id="UP000516404"/>
    </source>
</evidence>
<organism evidence="2 3">
    <name type="scientific">Rothia terrae</name>
    <dbReference type="NCBI Taxonomy" id="396015"/>
    <lineage>
        <taxon>Bacteria</taxon>
        <taxon>Bacillati</taxon>
        <taxon>Actinomycetota</taxon>
        <taxon>Actinomycetes</taxon>
        <taxon>Micrococcales</taxon>
        <taxon>Micrococcaceae</taxon>
        <taxon>Rothia</taxon>
    </lineage>
</organism>
<feature type="transmembrane region" description="Helical" evidence="1">
    <location>
        <begin position="82"/>
        <end position="105"/>
    </location>
</feature>
<name>A0A7H2BFC0_9MICC</name>
<evidence type="ECO:0000313" key="2">
    <source>
        <dbReference type="EMBL" id="QNV38366.1"/>
    </source>
</evidence>
<keyword evidence="1" id="KW-0472">Membrane</keyword>
<keyword evidence="1" id="KW-1133">Transmembrane helix</keyword>